<name>A0AA95NGY2_9BURK</name>
<accession>A0AA95NGY2</accession>
<keyword evidence="2" id="KW-1185">Reference proteome</keyword>
<sequence>MSFSTQTPGRCALLALAGALLACSPGLNWREVRPEHAGLSLLFPCKPEVESRPLRAASAGQPALEMGLAVCMAEGARFSLAWADVDEPAKLTPALAQMRASLAAKLHARAEPAQPLALAGMTPNSEALTQALRGGQAEGRNVQAEVAVFARGLRVYQLVRLGPQAGGPAWESFLNSVKLQDR</sequence>
<gene>
    <name evidence="1" type="ORF">PFX98_04180</name>
</gene>
<evidence type="ECO:0000313" key="2">
    <source>
        <dbReference type="Proteomes" id="UP001177769"/>
    </source>
</evidence>
<dbReference type="Proteomes" id="UP001177769">
    <property type="component" value="Chromosome"/>
</dbReference>
<dbReference type="KEGG" id="pais:PFX98_04180"/>
<dbReference type="AlphaFoldDB" id="A0AA95NGY2"/>
<protein>
    <recommendedName>
        <fullName evidence="3">Transmembrane protein</fullName>
    </recommendedName>
</protein>
<dbReference type="RefSeq" id="WP_285233913.1">
    <property type="nucleotide sequence ID" value="NZ_CP116346.1"/>
</dbReference>
<dbReference type="EMBL" id="CP116346">
    <property type="protein sequence ID" value="WIT12812.1"/>
    <property type="molecule type" value="Genomic_DNA"/>
</dbReference>
<organism evidence="1 2">
    <name type="scientific">Paucibacter sediminis</name>
    <dbReference type="NCBI Taxonomy" id="3019553"/>
    <lineage>
        <taxon>Bacteria</taxon>
        <taxon>Pseudomonadati</taxon>
        <taxon>Pseudomonadota</taxon>
        <taxon>Betaproteobacteria</taxon>
        <taxon>Burkholderiales</taxon>
        <taxon>Sphaerotilaceae</taxon>
        <taxon>Roseateles</taxon>
    </lineage>
</organism>
<evidence type="ECO:0000313" key="1">
    <source>
        <dbReference type="EMBL" id="WIT12812.1"/>
    </source>
</evidence>
<reference evidence="1" key="1">
    <citation type="submission" date="2023-01" db="EMBL/GenBank/DDBJ databases">
        <title>Whole genome sequence of Paucibacter sp. S2-9 isolated from pond sediment.</title>
        <authorList>
            <person name="Jung J.Y."/>
        </authorList>
    </citation>
    <scope>NUCLEOTIDE SEQUENCE</scope>
    <source>
        <strain evidence="1">S2-9</strain>
    </source>
</reference>
<evidence type="ECO:0008006" key="3">
    <source>
        <dbReference type="Google" id="ProtNLM"/>
    </source>
</evidence>
<proteinExistence type="predicted"/>